<proteinExistence type="predicted"/>
<sequence>MGVATLARRGTRRLVETSCTLQQPAATSCGEEPRRRQPRVEMDPGDDLGGLTSEFVHLACGEAAGEVVHGRERIGATARQERPTARLCVERELEAAVREAGDGSAEREQEVAVSEEAVERWPIRGLLRPPVSPLHLHIHYLGSRNARPRRGRPVSIRRQAMSRRDAEQGDPPRCAVAPDSSRRGSSNSTPSQNHASSITAASSTCSAAPGD</sequence>
<feature type="compositionally biased region" description="Polar residues" evidence="1">
    <location>
        <begin position="17"/>
        <end position="26"/>
    </location>
</feature>
<feature type="compositionally biased region" description="Low complexity" evidence="1">
    <location>
        <begin position="183"/>
        <end position="211"/>
    </location>
</feature>
<dbReference type="PaxDb" id="39947-A0A0N7KTW0"/>
<name>A0A0N7KTW0_ORYSJ</name>
<dbReference type="Proteomes" id="UP000059680">
    <property type="component" value="Chromosome 12"/>
</dbReference>
<feature type="region of interest" description="Disordered" evidence="1">
    <location>
        <begin position="145"/>
        <end position="211"/>
    </location>
</feature>
<gene>
    <name evidence="2" type="ordered locus">Os12g0281900</name>
    <name evidence="2" type="ORF">OSNPB_120281900</name>
</gene>
<dbReference type="EMBL" id="AP014968">
    <property type="protein sequence ID" value="BAT16714.1"/>
    <property type="molecule type" value="Genomic_DNA"/>
</dbReference>
<protein>
    <submittedName>
        <fullName evidence="2">Os12g0281900 protein</fullName>
    </submittedName>
</protein>
<dbReference type="InParanoid" id="A0A0N7KTW0"/>
<evidence type="ECO:0000313" key="3">
    <source>
        <dbReference type="Proteomes" id="UP000059680"/>
    </source>
</evidence>
<keyword evidence="3" id="KW-1185">Reference proteome</keyword>
<evidence type="ECO:0000256" key="1">
    <source>
        <dbReference type="SAM" id="MobiDB-lite"/>
    </source>
</evidence>
<dbReference type="AlphaFoldDB" id="A0A0N7KTW0"/>
<evidence type="ECO:0000313" key="2">
    <source>
        <dbReference type="EMBL" id="BAT16714.1"/>
    </source>
</evidence>
<dbReference type="STRING" id="39947.A0A0N7KTW0"/>
<feature type="region of interest" description="Disordered" evidence="1">
    <location>
        <begin position="15"/>
        <end position="46"/>
    </location>
</feature>
<feature type="compositionally biased region" description="Basic and acidic residues" evidence="1">
    <location>
        <begin position="31"/>
        <end position="42"/>
    </location>
</feature>
<accession>A0A0N7KTW0</accession>
<reference evidence="2 3" key="3">
    <citation type="journal article" date="2013" name="Rice">
        <title>Improvement of the Oryza sativa Nipponbare reference genome using next generation sequence and optical map data.</title>
        <authorList>
            <person name="Kawahara Y."/>
            <person name="de la Bastide M."/>
            <person name="Hamilton J.P."/>
            <person name="Kanamori H."/>
            <person name="McCombie W.R."/>
            <person name="Ouyang S."/>
            <person name="Schwartz D.C."/>
            <person name="Tanaka T."/>
            <person name="Wu J."/>
            <person name="Zhou S."/>
            <person name="Childs K.L."/>
            <person name="Davidson R.M."/>
            <person name="Lin H."/>
            <person name="Quesada-Ocampo L."/>
            <person name="Vaillancourt B."/>
            <person name="Sakai H."/>
            <person name="Lee S.S."/>
            <person name="Kim J."/>
            <person name="Numa H."/>
            <person name="Itoh T."/>
            <person name="Buell C.R."/>
            <person name="Matsumoto T."/>
        </authorList>
    </citation>
    <scope>NUCLEOTIDE SEQUENCE [LARGE SCALE GENOMIC DNA]</scope>
    <source>
        <strain evidence="3">cv. Nipponbare</strain>
    </source>
</reference>
<organism evidence="2 3">
    <name type="scientific">Oryza sativa subsp. japonica</name>
    <name type="common">Rice</name>
    <dbReference type="NCBI Taxonomy" id="39947"/>
    <lineage>
        <taxon>Eukaryota</taxon>
        <taxon>Viridiplantae</taxon>
        <taxon>Streptophyta</taxon>
        <taxon>Embryophyta</taxon>
        <taxon>Tracheophyta</taxon>
        <taxon>Spermatophyta</taxon>
        <taxon>Magnoliopsida</taxon>
        <taxon>Liliopsida</taxon>
        <taxon>Poales</taxon>
        <taxon>Poaceae</taxon>
        <taxon>BOP clade</taxon>
        <taxon>Oryzoideae</taxon>
        <taxon>Oryzeae</taxon>
        <taxon>Oryzinae</taxon>
        <taxon>Oryza</taxon>
        <taxon>Oryza sativa</taxon>
    </lineage>
</organism>
<reference evidence="2 3" key="2">
    <citation type="journal article" date="2013" name="Plant Cell Physiol.">
        <title>Rice Annotation Project Database (RAP-DB): an integrative and interactive database for rice genomics.</title>
        <authorList>
            <person name="Sakai H."/>
            <person name="Lee S.S."/>
            <person name="Tanaka T."/>
            <person name="Numa H."/>
            <person name="Kim J."/>
            <person name="Kawahara Y."/>
            <person name="Wakimoto H."/>
            <person name="Yang C.C."/>
            <person name="Iwamoto M."/>
            <person name="Abe T."/>
            <person name="Yamada Y."/>
            <person name="Muto A."/>
            <person name="Inokuchi H."/>
            <person name="Ikemura T."/>
            <person name="Matsumoto T."/>
            <person name="Sasaki T."/>
            <person name="Itoh T."/>
        </authorList>
    </citation>
    <scope>NUCLEOTIDE SEQUENCE [LARGE SCALE GENOMIC DNA]</scope>
    <source>
        <strain evidence="3">cv. Nipponbare</strain>
    </source>
</reference>
<reference evidence="3" key="1">
    <citation type="journal article" date="2005" name="Nature">
        <title>The map-based sequence of the rice genome.</title>
        <authorList>
            <consortium name="International rice genome sequencing project (IRGSP)"/>
            <person name="Matsumoto T."/>
            <person name="Wu J."/>
            <person name="Kanamori H."/>
            <person name="Katayose Y."/>
            <person name="Fujisawa M."/>
            <person name="Namiki N."/>
            <person name="Mizuno H."/>
            <person name="Yamamoto K."/>
            <person name="Antonio B.A."/>
            <person name="Baba T."/>
            <person name="Sakata K."/>
            <person name="Nagamura Y."/>
            <person name="Aoki H."/>
            <person name="Arikawa K."/>
            <person name="Arita K."/>
            <person name="Bito T."/>
            <person name="Chiden Y."/>
            <person name="Fujitsuka N."/>
            <person name="Fukunaka R."/>
            <person name="Hamada M."/>
            <person name="Harada C."/>
            <person name="Hayashi A."/>
            <person name="Hijishita S."/>
            <person name="Honda M."/>
            <person name="Hosokawa S."/>
            <person name="Ichikawa Y."/>
            <person name="Idonuma A."/>
            <person name="Iijima M."/>
            <person name="Ikeda M."/>
            <person name="Ikeno M."/>
            <person name="Ito K."/>
            <person name="Ito S."/>
            <person name="Ito T."/>
            <person name="Ito Y."/>
            <person name="Ito Y."/>
            <person name="Iwabuchi A."/>
            <person name="Kamiya K."/>
            <person name="Karasawa W."/>
            <person name="Kurita K."/>
            <person name="Katagiri S."/>
            <person name="Kikuta A."/>
            <person name="Kobayashi H."/>
            <person name="Kobayashi N."/>
            <person name="Machita K."/>
            <person name="Maehara T."/>
            <person name="Masukawa M."/>
            <person name="Mizubayashi T."/>
            <person name="Mukai Y."/>
            <person name="Nagasaki H."/>
            <person name="Nagata Y."/>
            <person name="Naito S."/>
            <person name="Nakashima M."/>
            <person name="Nakama Y."/>
            <person name="Nakamichi Y."/>
            <person name="Nakamura M."/>
            <person name="Meguro A."/>
            <person name="Negishi M."/>
            <person name="Ohta I."/>
            <person name="Ohta T."/>
            <person name="Okamoto M."/>
            <person name="Ono N."/>
            <person name="Saji S."/>
            <person name="Sakaguchi M."/>
            <person name="Sakai K."/>
            <person name="Shibata M."/>
            <person name="Shimokawa T."/>
            <person name="Song J."/>
            <person name="Takazaki Y."/>
            <person name="Terasawa K."/>
            <person name="Tsugane M."/>
            <person name="Tsuji K."/>
            <person name="Ueda S."/>
            <person name="Waki K."/>
            <person name="Yamagata H."/>
            <person name="Yamamoto M."/>
            <person name="Yamamoto S."/>
            <person name="Yamane H."/>
            <person name="Yoshiki S."/>
            <person name="Yoshihara R."/>
            <person name="Yukawa K."/>
            <person name="Zhong H."/>
            <person name="Yano M."/>
            <person name="Yuan Q."/>
            <person name="Ouyang S."/>
            <person name="Liu J."/>
            <person name="Jones K.M."/>
            <person name="Gansberger K."/>
            <person name="Moffat K."/>
            <person name="Hill J."/>
            <person name="Bera J."/>
            <person name="Fadrosh D."/>
            <person name="Jin S."/>
            <person name="Johri S."/>
            <person name="Kim M."/>
            <person name="Overton L."/>
            <person name="Reardon M."/>
            <person name="Tsitrin T."/>
            <person name="Vuong H."/>
            <person name="Weaver B."/>
            <person name="Ciecko A."/>
            <person name="Tallon L."/>
            <person name="Jackson J."/>
            <person name="Pai G."/>
            <person name="Aken S.V."/>
            <person name="Utterback T."/>
            <person name="Reidmuller S."/>
            <person name="Feldblyum T."/>
            <person name="Hsiao J."/>
            <person name="Zismann V."/>
            <person name="Iobst S."/>
            <person name="de Vazeille A.R."/>
            <person name="Buell C.R."/>
            <person name="Ying K."/>
            <person name="Li Y."/>
            <person name="Lu T."/>
            <person name="Huang Y."/>
            <person name="Zhao Q."/>
            <person name="Feng Q."/>
            <person name="Zhang L."/>
            <person name="Zhu J."/>
            <person name="Weng Q."/>
            <person name="Mu J."/>
            <person name="Lu Y."/>
            <person name="Fan D."/>
            <person name="Liu Y."/>
            <person name="Guan J."/>
            <person name="Zhang Y."/>
            <person name="Yu S."/>
            <person name="Liu X."/>
            <person name="Zhang Y."/>
            <person name="Hong G."/>
            <person name="Han B."/>
            <person name="Choisne N."/>
            <person name="Demange N."/>
            <person name="Orjeda G."/>
            <person name="Samain S."/>
            <person name="Cattolico L."/>
            <person name="Pelletier E."/>
            <person name="Couloux A."/>
            <person name="Segurens B."/>
            <person name="Wincker P."/>
            <person name="D'Hont A."/>
            <person name="Scarpelli C."/>
            <person name="Weissenbach J."/>
            <person name="Salanoubat M."/>
            <person name="Quetier F."/>
            <person name="Yu Y."/>
            <person name="Kim H.R."/>
            <person name="Rambo T."/>
            <person name="Currie J."/>
            <person name="Collura K."/>
            <person name="Luo M."/>
            <person name="Yang T."/>
            <person name="Ammiraju J.S.S."/>
            <person name="Engler F."/>
            <person name="Soderlund C."/>
            <person name="Wing R.A."/>
            <person name="Palmer L.E."/>
            <person name="de la Bastide M."/>
            <person name="Spiegel L."/>
            <person name="Nascimento L."/>
            <person name="Zutavern T."/>
            <person name="O'Shaughnessy A."/>
            <person name="Dike S."/>
            <person name="Dedhia N."/>
            <person name="Preston R."/>
            <person name="Balija V."/>
            <person name="McCombie W.R."/>
            <person name="Chow T."/>
            <person name="Chen H."/>
            <person name="Chung M."/>
            <person name="Chen C."/>
            <person name="Shaw J."/>
            <person name="Wu H."/>
            <person name="Hsiao K."/>
            <person name="Chao Y."/>
            <person name="Chu M."/>
            <person name="Cheng C."/>
            <person name="Hour A."/>
            <person name="Lee P."/>
            <person name="Lin S."/>
            <person name="Lin Y."/>
            <person name="Liou J."/>
            <person name="Liu S."/>
            <person name="Hsing Y."/>
            <person name="Raghuvanshi S."/>
            <person name="Mohanty A."/>
            <person name="Bharti A.K."/>
            <person name="Gaur A."/>
            <person name="Gupta V."/>
            <person name="Kumar D."/>
            <person name="Ravi V."/>
            <person name="Vij S."/>
            <person name="Kapur A."/>
            <person name="Khurana P."/>
            <person name="Khurana P."/>
            <person name="Khurana J.P."/>
            <person name="Tyagi A.K."/>
            <person name="Gaikwad K."/>
            <person name="Singh A."/>
            <person name="Dalal V."/>
            <person name="Srivastava S."/>
            <person name="Dixit A."/>
            <person name="Pal A.K."/>
            <person name="Ghazi I.A."/>
            <person name="Yadav M."/>
            <person name="Pandit A."/>
            <person name="Bhargava A."/>
            <person name="Sureshbabu K."/>
            <person name="Batra K."/>
            <person name="Sharma T.R."/>
            <person name="Mohapatra T."/>
            <person name="Singh N.K."/>
            <person name="Messing J."/>
            <person name="Nelson A.B."/>
            <person name="Fuks G."/>
            <person name="Kavchok S."/>
            <person name="Keizer G."/>
            <person name="Linton E."/>
            <person name="Llaca V."/>
            <person name="Song R."/>
            <person name="Tanyolac B."/>
            <person name="Young S."/>
            <person name="Ho-Il K."/>
            <person name="Hahn J.H."/>
            <person name="Sangsakoo G."/>
            <person name="Vanavichit A."/>
            <person name="de Mattos Luiz.A.T."/>
            <person name="Zimmer P.D."/>
            <person name="Malone G."/>
            <person name="Dellagostin O."/>
            <person name="de Oliveira A.C."/>
            <person name="Bevan M."/>
            <person name="Bancroft I."/>
            <person name="Minx P."/>
            <person name="Cordum H."/>
            <person name="Wilson R."/>
            <person name="Cheng Z."/>
            <person name="Jin W."/>
            <person name="Jiang J."/>
            <person name="Leong S.A."/>
            <person name="Iwama H."/>
            <person name="Gojobori T."/>
            <person name="Itoh T."/>
            <person name="Niimura Y."/>
            <person name="Fujii Y."/>
            <person name="Habara T."/>
            <person name="Sakai H."/>
            <person name="Sato Y."/>
            <person name="Wilson G."/>
            <person name="Kumar K."/>
            <person name="McCouch S."/>
            <person name="Juretic N."/>
            <person name="Hoen D."/>
            <person name="Wright S."/>
            <person name="Bruskiewich R."/>
            <person name="Bureau T."/>
            <person name="Miyao A."/>
            <person name="Hirochika H."/>
            <person name="Nishikawa T."/>
            <person name="Kadowaki K."/>
            <person name="Sugiura M."/>
            <person name="Burr B."/>
            <person name="Sasaki T."/>
        </authorList>
    </citation>
    <scope>NUCLEOTIDE SEQUENCE [LARGE SCALE GENOMIC DNA]</scope>
    <source>
        <strain evidence="3">cv. Nipponbare</strain>
    </source>
</reference>